<evidence type="ECO:0000256" key="1">
    <source>
        <dbReference type="ARBA" id="ARBA00034491"/>
    </source>
</evidence>
<dbReference type="STRING" id="4999.A0A1Y1UHX7"/>
<keyword evidence="5" id="KW-1185">Reference proteome</keyword>
<dbReference type="GO" id="GO:0000724">
    <property type="term" value="P:double-strand break repair via homologous recombination"/>
    <property type="evidence" value="ECO:0007669"/>
    <property type="project" value="TreeGrafter"/>
</dbReference>
<dbReference type="EMBL" id="NBSH01000006">
    <property type="protein sequence ID" value="ORX37096.1"/>
    <property type="molecule type" value="Genomic_DNA"/>
</dbReference>
<comment type="function">
    <text evidence="2">Component of the 26S proteasome, a multiprotein complex involved in the ATP-dependent degradation of ubiquitinated proteins.</text>
</comment>
<dbReference type="GO" id="GO:0005634">
    <property type="term" value="C:nucleus"/>
    <property type="evidence" value="ECO:0007669"/>
    <property type="project" value="UniProtKB-SubCell"/>
</dbReference>
<keyword evidence="2" id="KW-0539">Nucleus</keyword>
<sequence length="107" mass="11741">MSDAKATDSKADATTAGSLVEKKEEDGKKKLPQLGALEDDDEFEEFPASAEQSGNILDAMTKKDPNGPGDQLWEMNWDDDDVDDEFTKQLRTAIAERNGASDEAMKE</sequence>
<dbReference type="Pfam" id="PF05160">
    <property type="entry name" value="DSS1_SEM1"/>
    <property type="match status" value="1"/>
</dbReference>
<dbReference type="SMART" id="SM01385">
    <property type="entry name" value="DSS1_SEM1"/>
    <property type="match status" value="1"/>
</dbReference>
<protein>
    <recommendedName>
        <fullName evidence="2">26S proteasome complex subunit SEM1</fullName>
    </recommendedName>
</protein>
<evidence type="ECO:0000256" key="3">
    <source>
        <dbReference type="SAM" id="MobiDB-lite"/>
    </source>
</evidence>
<name>A0A1Y1UHX7_9TREE</name>
<dbReference type="GO" id="GO:0043248">
    <property type="term" value="P:proteasome assembly"/>
    <property type="evidence" value="ECO:0007669"/>
    <property type="project" value="UniProtKB-UniRule"/>
</dbReference>
<organism evidence="4 5">
    <name type="scientific">Kockovaella imperatae</name>
    <dbReference type="NCBI Taxonomy" id="4999"/>
    <lineage>
        <taxon>Eukaryota</taxon>
        <taxon>Fungi</taxon>
        <taxon>Dikarya</taxon>
        <taxon>Basidiomycota</taxon>
        <taxon>Agaricomycotina</taxon>
        <taxon>Tremellomycetes</taxon>
        <taxon>Tremellales</taxon>
        <taxon>Cuniculitremaceae</taxon>
        <taxon>Kockovaella</taxon>
    </lineage>
</organism>
<proteinExistence type="inferred from homology"/>
<dbReference type="AlphaFoldDB" id="A0A1Y1UHX7"/>
<accession>A0A1Y1UHX7</accession>
<evidence type="ECO:0000313" key="5">
    <source>
        <dbReference type="Proteomes" id="UP000193218"/>
    </source>
</evidence>
<dbReference type="GO" id="GO:0006406">
    <property type="term" value="P:mRNA export from nucleus"/>
    <property type="evidence" value="ECO:0007669"/>
    <property type="project" value="UniProtKB-UniRule"/>
</dbReference>
<dbReference type="FunCoup" id="A0A1Y1UHX7">
    <property type="interactions" value="64"/>
</dbReference>
<evidence type="ECO:0000256" key="2">
    <source>
        <dbReference type="RuleBase" id="RU369057"/>
    </source>
</evidence>
<dbReference type="InParanoid" id="A0A1Y1UHX7"/>
<dbReference type="Proteomes" id="UP000193218">
    <property type="component" value="Unassembled WGS sequence"/>
</dbReference>
<evidence type="ECO:0000313" key="4">
    <source>
        <dbReference type="EMBL" id="ORX37096.1"/>
    </source>
</evidence>
<dbReference type="OrthoDB" id="5586203at2759"/>
<keyword evidence="2" id="KW-0647">Proteasome</keyword>
<dbReference type="RefSeq" id="XP_021871134.1">
    <property type="nucleotide sequence ID" value="XM_022015733.1"/>
</dbReference>
<comment type="subcellular location">
    <subcellularLocation>
        <location evidence="2">Nucleus</location>
    </subcellularLocation>
</comment>
<dbReference type="GO" id="GO:0008541">
    <property type="term" value="C:proteasome regulatory particle, lid subcomplex"/>
    <property type="evidence" value="ECO:0007669"/>
    <property type="project" value="UniProtKB-UniRule"/>
</dbReference>
<dbReference type="InterPro" id="IPR007834">
    <property type="entry name" value="DSS1_SEM1"/>
</dbReference>
<feature type="compositionally biased region" description="Basic and acidic residues" evidence="3">
    <location>
        <begin position="1"/>
        <end position="11"/>
    </location>
</feature>
<feature type="compositionally biased region" description="Basic and acidic residues" evidence="3">
    <location>
        <begin position="20"/>
        <end position="29"/>
    </location>
</feature>
<dbReference type="GeneID" id="33557542"/>
<comment type="similarity">
    <text evidence="1 2">Belongs to the DSS1/SEM1 family.</text>
</comment>
<reference evidence="4 5" key="1">
    <citation type="submission" date="2017-03" db="EMBL/GenBank/DDBJ databases">
        <title>Widespread Adenine N6-methylation of Active Genes in Fungi.</title>
        <authorList>
            <consortium name="DOE Joint Genome Institute"/>
            <person name="Mondo S.J."/>
            <person name="Dannebaum R.O."/>
            <person name="Kuo R.C."/>
            <person name="Louie K.B."/>
            <person name="Bewick A.J."/>
            <person name="Labutti K."/>
            <person name="Haridas S."/>
            <person name="Kuo A."/>
            <person name="Salamov A."/>
            <person name="Ahrendt S.R."/>
            <person name="Lau R."/>
            <person name="Bowen B.P."/>
            <person name="Lipzen A."/>
            <person name="Sullivan W."/>
            <person name="Andreopoulos W.B."/>
            <person name="Clum A."/>
            <person name="Lindquist E."/>
            <person name="Daum C."/>
            <person name="Northen T.R."/>
            <person name="Ramamoorthy G."/>
            <person name="Schmitz R.J."/>
            <person name="Gryganskyi A."/>
            <person name="Culley D."/>
            <person name="Magnuson J."/>
            <person name="James T.Y."/>
            <person name="O'Malley M.A."/>
            <person name="Stajich J.E."/>
            <person name="Spatafora J.W."/>
            <person name="Visel A."/>
            <person name="Grigoriev I.V."/>
        </authorList>
    </citation>
    <scope>NUCLEOTIDE SEQUENCE [LARGE SCALE GENOMIC DNA]</scope>
    <source>
        <strain evidence="4 5">NRRL Y-17943</strain>
    </source>
</reference>
<feature type="region of interest" description="Disordered" evidence="3">
    <location>
        <begin position="1"/>
        <end position="70"/>
    </location>
</feature>
<dbReference type="PANTHER" id="PTHR16771">
    <property type="entry name" value="26 PROTEASOME COMPLEX SUBUNIT DSS1"/>
    <property type="match status" value="1"/>
</dbReference>
<dbReference type="PANTHER" id="PTHR16771:SF0">
    <property type="entry name" value="26S PROTEASOME COMPLEX SUBUNIT SEM1"/>
    <property type="match status" value="1"/>
</dbReference>
<comment type="caution">
    <text evidence="4">The sequence shown here is derived from an EMBL/GenBank/DDBJ whole genome shotgun (WGS) entry which is preliminary data.</text>
</comment>
<gene>
    <name evidence="4" type="ORF">BD324DRAFT_624784</name>
</gene>